<dbReference type="Proteomes" id="UP000239209">
    <property type="component" value="Unassembled WGS sequence"/>
</dbReference>
<dbReference type="OrthoDB" id="4302299at2"/>
<keyword evidence="3" id="KW-1185">Reference proteome</keyword>
<name>A0A2T0S7U5_9ACTN</name>
<accession>A0A2T0S7U5</accession>
<sequence>MNPTQTAQWRKSSRCGTNACVEVAQFPDRVMVRDSKDLSVAPLTFTRDEWTAFVHGVKRNEFGGE</sequence>
<evidence type="ECO:0000259" key="1">
    <source>
        <dbReference type="Pfam" id="PF04149"/>
    </source>
</evidence>
<protein>
    <submittedName>
        <fullName evidence="2">Uncharacterized protein DUF397</fullName>
    </submittedName>
</protein>
<reference evidence="2 3" key="1">
    <citation type="submission" date="2018-03" db="EMBL/GenBank/DDBJ databases">
        <title>Genomic Encyclopedia of Archaeal and Bacterial Type Strains, Phase II (KMG-II): from individual species to whole genera.</title>
        <authorList>
            <person name="Goeker M."/>
        </authorList>
    </citation>
    <scope>NUCLEOTIDE SEQUENCE [LARGE SCALE GENOMIC DNA]</scope>
    <source>
        <strain evidence="2 3">DSM 45348</strain>
    </source>
</reference>
<dbReference type="Pfam" id="PF04149">
    <property type="entry name" value="DUF397"/>
    <property type="match status" value="1"/>
</dbReference>
<organism evidence="2 3">
    <name type="scientific">Pseudosporangium ferrugineum</name>
    <dbReference type="NCBI Taxonomy" id="439699"/>
    <lineage>
        <taxon>Bacteria</taxon>
        <taxon>Bacillati</taxon>
        <taxon>Actinomycetota</taxon>
        <taxon>Actinomycetes</taxon>
        <taxon>Micromonosporales</taxon>
        <taxon>Micromonosporaceae</taxon>
        <taxon>Pseudosporangium</taxon>
    </lineage>
</organism>
<dbReference type="InterPro" id="IPR007278">
    <property type="entry name" value="DUF397"/>
</dbReference>
<dbReference type="RefSeq" id="WP_106127113.1">
    <property type="nucleotide sequence ID" value="NZ_PVZG01000006.1"/>
</dbReference>
<evidence type="ECO:0000313" key="3">
    <source>
        <dbReference type="Proteomes" id="UP000239209"/>
    </source>
</evidence>
<evidence type="ECO:0000313" key="2">
    <source>
        <dbReference type="EMBL" id="PRY29465.1"/>
    </source>
</evidence>
<proteinExistence type="predicted"/>
<dbReference type="AlphaFoldDB" id="A0A2T0S7U5"/>
<dbReference type="EMBL" id="PVZG01000006">
    <property type="protein sequence ID" value="PRY29465.1"/>
    <property type="molecule type" value="Genomic_DNA"/>
</dbReference>
<feature type="domain" description="DUF397" evidence="1">
    <location>
        <begin position="7"/>
        <end position="58"/>
    </location>
</feature>
<comment type="caution">
    <text evidence="2">The sequence shown here is derived from an EMBL/GenBank/DDBJ whole genome shotgun (WGS) entry which is preliminary data.</text>
</comment>
<gene>
    <name evidence="2" type="ORF">CLV70_106184</name>
</gene>